<sequence length="439" mass="49293">MQLTVLNLTDDPMICSWDDKRKDCDEHLVLASRIPLEAKVPSRCRKLALFGQAAMKDTEGWCPAMIRFSMRTGATWQRLEVEDDHPWSVYAVKISINHRKLIILPKRNVSAFLSDMPDASPLYSLLLPGTHDSMAFYGWPISQCQSPSTPLAVQLQSGIRVLDIRLAVINSRLIAYHGIYPQRTPFEDIQRTIHNFLTAPETCRETIVMSMKQEDFATTKPSTFSRTVHKEMWSGPGGRDMWFLKNRVPTLGEVRGKVVLISRFGGNGDGWEGGLEGLGIHPTNWPDSAKDGFTWECKDTHVRTHDWYAIPSFLSIPEKFALSTEILMYPPANAQPEKTLSITFFSAASFPLATPPAVAQGFGWPRWGLGVEGVNSRVGAWLLDLLSGMDVVESKDLFGSEVRLRGWALMDFYSDPEHALADLLVECNYRGRCAGEEGW</sequence>
<dbReference type="SMART" id="SM00148">
    <property type="entry name" value="PLCXc"/>
    <property type="match status" value="1"/>
</dbReference>
<dbReference type="Pfam" id="PF00388">
    <property type="entry name" value="PI-PLC-X"/>
    <property type="match status" value="1"/>
</dbReference>
<dbReference type="RefSeq" id="XP_060321647.1">
    <property type="nucleotide sequence ID" value="XM_060474990.1"/>
</dbReference>
<feature type="domain" description="Phosphatidylinositol-specific phospholipase C X" evidence="1">
    <location>
        <begin position="114"/>
        <end position="263"/>
    </location>
</feature>
<dbReference type="EMBL" id="JAUEPS010000199">
    <property type="protein sequence ID" value="KAK0434061.1"/>
    <property type="molecule type" value="Genomic_DNA"/>
</dbReference>
<dbReference type="GO" id="GO:0006629">
    <property type="term" value="P:lipid metabolic process"/>
    <property type="evidence" value="ECO:0007669"/>
    <property type="project" value="InterPro"/>
</dbReference>
<dbReference type="GeneID" id="85358538"/>
<dbReference type="InterPro" id="IPR017946">
    <property type="entry name" value="PLC-like_Pdiesterase_TIM-brl"/>
</dbReference>
<dbReference type="AlphaFoldDB" id="A0AA39J0V5"/>
<proteinExistence type="predicted"/>
<evidence type="ECO:0000259" key="1">
    <source>
        <dbReference type="SMART" id="SM00148"/>
    </source>
</evidence>
<dbReference type="PROSITE" id="PS50007">
    <property type="entry name" value="PIPLC_X_DOMAIN"/>
    <property type="match status" value="1"/>
</dbReference>
<accession>A0AA39J0V5</accession>
<evidence type="ECO:0000313" key="2">
    <source>
        <dbReference type="EMBL" id="KAK0434061.1"/>
    </source>
</evidence>
<dbReference type="PANTHER" id="PTHR13593">
    <property type="match status" value="1"/>
</dbReference>
<dbReference type="GO" id="GO:0008081">
    <property type="term" value="F:phosphoric diester hydrolase activity"/>
    <property type="evidence" value="ECO:0007669"/>
    <property type="project" value="InterPro"/>
</dbReference>
<name>A0AA39J0V5_ARMTA</name>
<dbReference type="InterPro" id="IPR000909">
    <property type="entry name" value="PLipase_C_PInositol-sp_X_dom"/>
</dbReference>
<gene>
    <name evidence="2" type="ORF">EV420DRAFT_1598123</name>
</gene>
<comment type="caution">
    <text evidence="2">The sequence shown here is derived from an EMBL/GenBank/DDBJ whole genome shotgun (WGS) entry which is preliminary data.</text>
</comment>
<evidence type="ECO:0000313" key="3">
    <source>
        <dbReference type="Proteomes" id="UP001175211"/>
    </source>
</evidence>
<protein>
    <submittedName>
        <fullName evidence="2">PLC-like phosphodiesterase</fullName>
    </submittedName>
</protein>
<dbReference type="PANTHER" id="PTHR13593:SF113">
    <property type="entry name" value="SI:DKEY-266F7.9"/>
    <property type="match status" value="1"/>
</dbReference>
<dbReference type="SUPFAM" id="SSF51695">
    <property type="entry name" value="PLC-like phosphodiesterases"/>
    <property type="match status" value="1"/>
</dbReference>
<dbReference type="Gene3D" id="3.20.20.190">
    <property type="entry name" value="Phosphatidylinositol (PI) phosphodiesterase"/>
    <property type="match status" value="1"/>
</dbReference>
<dbReference type="InterPro" id="IPR051057">
    <property type="entry name" value="PI-PLC_domain"/>
</dbReference>
<organism evidence="2 3">
    <name type="scientific">Armillaria tabescens</name>
    <name type="common">Ringless honey mushroom</name>
    <name type="synonym">Agaricus tabescens</name>
    <dbReference type="NCBI Taxonomy" id="1929756"/>
    <lineage>
        <taxon>Eukaryota</taxon>
        <taxon>Fungi</taxon>
        <taxon>Dikarya</taxon>
        <taxon>Basidiomycota</taxon>
        <taxon>Agaricomycotina</taxon>
        <taxon>Agaricomycetes</taxon>
        <taxon>Agaricomycetidae</taxon>
        <taxon>Agaricales</taxon>
        <taxon>Marasmiineae</taxon>
        <taxon>Physalacriaceae</taxon>
        <taxon>Desarmillaria</taxon>
    </lineage>
</organism>
<keyword evidence="3" id="KW-1185">Reference proteome</keyword>
<dbReference type="Proteomes" id="UP001175211">
    <property type="component" value="Unassembled WGS sequence"/>
</dbReference>
<reference evidence="2" key="1">
    <citation type="submission" date="2023-06" db="EMBL/GenBank/DDBJ databases">
        <authorList>
            <consortium name="Lawrence Berkeley National Laboratory"/>
            <person name="Ahrendt S."/>
            <person name="Sahu N."/>
            <person name="Indic B."/>
            <person name="Wong-Bajracharya J."/>
            <person name="Merenyi Z."/>
            <person name="Ke H.-M."/>
            <person name="Monk M."/>
            <person name="Kocsube S."/>
            <person name="Drula E."/>
            <person name="Lipzen A."/>
            <person name="Balint B."/>
            <person name="Henrissat B."/>
            <person name="Andreopoulos B."/>
            <person name="Martin F.M."/>
            <person name="Harder C.B."/>
            <person name="Rigling D."/>
            <person name="Ford K.L."/>
            <person name="Foster G.D."/>
            <person name="Pangilinan J."/>
            <person name="Papanicolaou A."/>
            <person name="Barry K."/>
            <person name="LaButti K."/>
            <person name="Viragh M."/>
            <person name="Koriabine M."/>
            <person name="Yan M."/>
            <person name="Riley R."/>
            <person name="Champramary S."/>
            <person name="Plett K.L."/>
            <person name="Tsai I.J."/>
            <person name="Slot J."/>
            <person name="Sipos G."/>
            <person name="Plett J."/>
            <person name="Nagy L.G."/>
            <person name="Grigoriev I.V."/>
        </authorList>
    </citation>
    <scope>NUCLEOTIDE SEQUENCE</scope>
    <source>
        <strain evidence="2">CCBAS 213</strain>
    </source>
</reference>